<dbReference type="Pfam" id="PF00440">
    <property type="entry name" value="TetR_N"/>
    <property type="match status" value="1"/>
</dbReference>
<dbReference type="InterPro" id="IPR050624">
    <property type="entry name" value="HTH-type_Tx_Regulator"/>
</dbReference>
<dbReference type="SUPFAM" id="SSF46689">
    <property type="entry name" value="Homeodomain-like"/>
    <property type="match status" value="1"/>
</dbReference>
<evidence type="ECO:0000256" key="1">
    <source>
        <dbReference type="ARBA" id="ARBA00023125"/>
    </source>
</evidence>
<evidence type="ECO:0000259" key="3">
    <source>
        <dbReference type="Pfam" id="PF14278"/>
    </source>
</evidence>
<gene>
    <name evidence="4" type="ORF">PBLR_15650</name>
</gene>
<evidence type="ECO:0000313" key="4">
    <source>
        <dbReference type="EMBL" id="SYX87220.1"/>
    </source>
</evidence>
<dbReference type="Pfam" id="PF14278">
    <property type="entry name" value="TetR_C_8"/>
    <property type="match status" value="1"/>
</dbReference>
<organism evidence="4 5">
    <name type="scientific">Paenibacillus alvei</name>
    <name type="common">Bacillus alvei</name>
    <dbReference type="NCBI Taxonomy" id="44250"/>
    <lineage>
        <taxon>Bacteria</taxon>
        <taxon>Bacillati</taxon>
        <taxon>Bacillota</taxon>
        <taxon>Bacilli</taxon>
        <taxon>Bacillales</taxon>
        <taxon>Paenibacillaceae</taxon>
        <taxon>Paenibacillus</taxon>
    </lineage>
</organism>
<accession>A0A383RJR1</accession>
<reference evidence="5" key="1">
    <citation type="submission" date="2018-08" db="EMBL/GenBank/DDBJ databases">
        <authorList>
            <person name="Chevrot R."/>
        </authorList>
    </citation>
    <scope>NUCLEOTIDE SEQUENCE [LARGE SCALE GENOMIC DNA]</scope>
</reference>
<evidence type="ECO:0000313" key="5">
    <source>
        <dbReference type="Proteomes" id="UP000304148"/>
    </source>
</evidence>
<proteinExistence type="predicted"/>
<dbReference type="EMBL" id="LS992241">
    <property type="protein sequence ID" value="SYX87220.1"/>
    <property type="molecule type" value="Genomic_DNA"/>
</dbReference>
<dbReference type="Gene3D" id="1.10.357.10">
    <property type="entry name" value="Tetracycline Repressor, domain 2"/>
    <property type="match status" value="1"/>
</dbReference>
<evidence type="ECO:0000259" key="2">
    <source>
        <dbReference type="Pfam" id="PF00440"/>
    </source>
</evidence>
<name>A0A383RJR1_PAEAL</name>
<protein>
    <submittedName>
        <fullName evidence="4">Transcriptional regulator</fullName>
    </submittedName>
</protein>
<dbReference type="PANTHER" id="PTHR43479">
    <property type="entry name" value="ACREF/ENVCD OPERON REPRESSOR-RELATED"/>
    <property type="match status" value="1"/>
</dbReference>
<feature type="domain" description="HTH tetR-type" evidence="2">
    <location>
        <begin position="20"/>
        <end position="60"/>
    </location>
</feature>
<keyword evidence="1" id="KW-0238">DNA-binding</keyword>
<dbReference type="InterPro" id="IPR009057">
    <property type="entry name" value="Homeodomain-like_sf"/>
</dbReference>
<feature type="domain" description="Transcriptional regulator TetR C-terminal Firmicutes type" evidence="3">
    <location>
        <begin position="80"/>
        <end position="181"/>
    </location>
</feature>
<dbReference type="GO" id="GO:0003677">
    <property type="term" value="F:DNA binding"/>
    <property type="evidence" value="ECO:0007669"/>
    <property type="project" value="UniProtKB-KW"/>
</dbReference>
<dbReference type="InterPro" id="IPR039532">
    <property type="entry name" value="TetR_C_Firmicutes"/>
</dbReference>
<dbReference type="AlphaFoldDB" id="A0A383RJR1"/>
<dbReference type="PANTHER" id="PTHR43479:SF7">
    <property type="entry name" value="TETR-FAMILY TRANSCRIPTIONAL REGULATOR"/>
    <property type="match status" value="1"/>
</dbReference>
<sequence>MHPKERFPIHPYTKHALADALKDMLGTKTLDKITVKDLVEACKLNRQTFYYHFQDIYDLLGWIYKTEALGAIQHNKSYATWQQGLFIILEFVESNKALCMNTCRSLGKEHLEMFLNQVLFELLSNVINEVSDSHTISEEDKTFIVQFYSHAFAGTLLDWIKDGMKTPCEVIVNHIVRLMDGRFMDAVERFK</sequence>
<dbReference type="InterPro" id="IPR001647">
    <property type="entry name" value="HTH_TetR"/>
</dbReference>
<dbReference type="Proteomes" id="UP000304148">
    <property type="component" value="Chromosome"/>
</dbReference>